<evidence type="ECO:0000313" key="1">
    <source>
        <dbReference type="EMBL" id="ALF52984.1"/>
    </source>
</evidence>
<dbReference type="STRING" id="224013.ACX27_09175"/>
<evidence type="ECO:0000313" key="2">
    <source>
        <dbReference type="Proteomes" id="UP000062645"/>
    </source>
</evidence>
<organism evidence="1 2">
    <name type="scientific">Nostoc piscinale CENA21</name>
    <dbReference type="NCBI Taxonomy" id="224013"/>
    <lineage>
        <taxon>Bacteria</taxon>
        <taxon>Bacillati</taxon>
        <taxon>Cyanobacteriota</taxon>
        <taxon>Cyanophyceae</taxon>
        <taxon>Nostocales</taxon>
        <taxon>Nostocaceae</taxon>
        <taxon>Nostoc</taxon>
    </lineage>
</organism>
<dbReference type="Proteomes" id="UP000062645">
    <property type="component" value="Chromosome"/>
</dbReference>
<name>A0A0M4SWC0_9NOSO</name>
<gene>
    <name evidence="1" type="ORF">ACX27_09175</name>
</gene>
<proteinExistence type="predicted"/>
<dbReference type="RefSeq" id="WP_062291221.1">
    <property type="nucleotide sequence ID" value="NZ_CP012036.1"/>
</dbReference>
<sequence length="117" mass="13357">MDESLEPPLRLPPGNPVGEIVWIAGGEVDECSVSLRFWSDDLVPDEVTDLLGINPTQSYKKGDIFRGKVYDRIRKVGFWVYPEMLNDDIKLYINNYTDSKKPKNVNITSSLQTNEHN</sequence>
<reference evidence="1 2" key="2">
    <citation type="journal article" date="2016" name="Genome Announc.">
        <title>Draft Genome Sequence of the N2-Fixing Cyanobacterium Nostoc piscinale CENA21, Isolated from the Brazilian Amazon Floodplain.</title>
        <authorList>
            <person name="Leao T."/>
            <person name="Guimaraes P.I."/>
            <person name="de Melo A.G."/>
            <person name="Ramos R.T."/>
            <person name="Leao P.N."/>
            <person name="Silva A."/>
            <person name="Fiore M.F."/>
            <person name="Schneider M.P."/>
        </authorList>
    </citation>
    <scope>NUCLEOTIDE SEQUENCE [LARGE SCALE GENOMIC DNA]</scope>
    <source>
        <strain evidence="1 2">CENA21</strain>
    </source>
</reference>
<dbReference type="AlphaFoldDB" id="A0A0M4SWC0"/>
<dbReference type="InterPro" id="IPR025459">
    <property type="entry name" value="DUF4279"/>
</dbReference>
<keyword evidence="2" id="KW-1185">Reference proteome</keyword>
<dbReference type="OrthoDB" id="583502at2"/>
<dbReference type="KEGG" id="npz:ACX27_09175"/>
<protein>
    <submittedName>
        <fullName evidence="1">Uncharacterized protein</fullName>
    </submittedName>
</protein>
<reference evidence="2" key="1">
    <citation type="submission" date="2015-07" db="EMBL/GenBank/DDBJ databases">
        <title>Genome Of Nitrogen-Fixing Cyanobacterium Nostoc piscinale CENA21 From Solimoes/Amazon River Floodplain Sediments And Comparative Genomics To Uncover Biosynthetic Natural Products Potential.</title>
        <authorList>
            <person name="Leao T.F."/>
            <person name="Leao P.N."/>
            <person name="Guimaraes P.I."/>
            <person name="de Melo A.G.C."/>
            <person name="Ramos R.T.J."/>
            <person name="Silva A."/>
            <person name="Fiore M.F."/>
            <person name="Schneider M.P.C."/>
        </authorList>
    </citation>
    <scope>NUCLEOTIDE SEQUENCE [LARGE SCALE GENOMIC DNA]</scope>
    <source>
        <strain evidence="2">CENA21</strain>
    </source>
</reference>
<accession>A0A0M4SWC0</accession>
<dbReference type="EMBL" id="CP012036">
    <property type="protein sequence ID" value="ALF52984.1"/>
    <property type="molecule type" value="Genomic_DNA"/>
</dbReference>
<dbReference type="Pfam" id="PF14106">
    <property type="entry name" value="DUF4279"/>
    <property type="match status" value="1"/>
</dbReference>